<dbReference type="InterPro" id="IPR038619">
    <property type="entry name" value="MraZ_sf"/>
</dbReference>
<dbReference type="EMBL" id="AEVO01000075">
    <property type="protein sequence ID" value="EFY06860.1"/>
    <property type="molecule type" value="Genomic_DNA"/>
</dbReference>
<dbReference type="PANTHER" id="PTHR34701:SF1">
    <property type="entry name" value="TRANSCRIPTIONAL REGULATOR MRAZ"/>
    <property type="match status" value="1"/>
</dbReference>
<evidence type="ECO:0000259" key="8">
    <source>
        <dbReference type="PROSITE" id="PS51740"/>
    </source>
</evidence>
<evidence type="ECO:0000313" key="10">
    <source>
        <dbReference type="Proteomes" id="UP000018458"/>
    </source>
</evidence>
<comment type="subunit">
    <text evidence="7">Forms oligomers.</text>
</comment>
<keyword evidence="3" id="KW-0677">Repeat</keyword>
<gene>
    <name evidence="7 9" type="primary">mraZ</name>
    <name evidence="9" type="ORF">HMPREF9444_01346</name>
</gene>
<feature type="domain" description="SpoVT-AbrB" evidence="8">
    <location>
        <begin position="87"/>
        <end position="130"/>
    </location>
</feature>
<dbReference type="RefSeq" id="WP_009143534.1">
    <property type="nucleotide sequence ID" value="NZ_GL831009.1"/>
</dbReference>
<dbReference type="InterPro" id="IPR007159">
    <property type="entry name" value="SpoVT-AbrB_dom"/>
</dbReference>
<keyword evidence="10" id="KW-1185">Reference proteome</keyword>
<dbReference type="PANTHER" id="PTHR34701">
    <property type="entry name" value="TRANSCRIPTIONAL REGULATOR MRAZ"/>
    <property type="match status" value="1"/>
</dbReference>
<dbReference type="Pfam" id="PF02381">
    <property type="entry name" value="MraZ"/>
    <property type="match status" value="2"/>
</dbReference>
<evidence type="ECO:0000313" key="9">
    <source>
        <dbReference type="EMBL" id="EFY06860.1"/>
    </source>
</evidence>
<dbReference type="Proteomes" id="UP000018458">
    <property type="component" value="Unassembled WGS sequence"/>
</dbReference>
<comment type="caution">
    <text evidence="9">The sequence shown here is derived from an EMBL/GenBank/DDBJ whole genome shotgun (WGS) entry which is preliminary data.</text>
</comment>
<reference evidence="9 10" key="1">
    <citation type="submission" date="2011-01" db="EMBL/GenBank/DDBJ databases">
        <authorList>
            <person name="Weinstock G."/>
            <person name="Sodergren E."/>
            <person name="Clifton S."/>
            <person name="Fulton L."/>
            <person name="Fulton B."/>
            <person name="Courtney L."/>
            <person name="Fronick C."/>
            <person name="Harrison M."/>
            <person name="Strong C."/>
            <person name="Farmer C."/>
            <person name="Delahaunty K."/>
            <person name="Markovic C."/>
            <person name="Hall O."/>
            <person name="Minx P."/>
            <person name="Tomlinson C."/>
            <person name="Mitreva M."/>
            <person name="Hou S."/>
            <person name="Chen J."/>
            <person name="Wollam A."/>
            <person name="Pepin K.H."/>
            <person name="Johnson M."/>
            <person name="Bhonagiri V."/>
            <person name="Zhang X."/>
            <person name="Suruliraj S."/>
            <person name="Warren W."/>
            <person name="Chinwalla A."/>
            <person name="Mardis E.R."/>
            <person name="Wilson R.K."/>
        </authorList>
    </citation>
    <scope>NUCLEOTIDE SEQUENCE [LARGE SCALE GENOMIC DNA]</scope>
    <source>
        <strain evidence="10">DSM 22608 / JCM 16073 / KCTC 15190 / YIT 12066</strain>
    </source>
</reference>
<proteinExistence type="inferred from homology"/>
<evidence type="ECO:0000256" key="2">
    <source>
        <dbReference type="ARBA" id="ARBA00022490"/>
    </source>
</evidence>
<name>E8LKU6_SUCHY</name>
<sequence length="160" mass="18051">MRSSLLLCGTSEIALDDKGRLAVPARYREILKDECCGECVITRSLFDPCLWLYPKTEWEIAAAALSSLPSLTDELCRSLQRLLLGSAVYVKMDGQSRILLPQELRSAGSISKKAVLIGMQNKFELWSEEILQQQRSRDIQMIADERATLLSHPELKNLKL</sequence>
<dbReference type="OrthoDB" id="9807753at2"/>
<dbReference type="NCBIfam" id="TIGR00242">
    <property type="entry name" value="division/cell wall cluster transcriptional repressor MraZ"/>
    <property type="match status" value="1"/>
</dbReference>
<dbReference type="InterPro" id="IPR037914">
    <property type="entry name" value="SpoVT-AbrB_sf"/>
</dbReference>
<keyword evidence="4 7" id="KW-0805">Transcription regulation</keyword>
<dbReference type="GO" id="GO:0009295">
    <property type="term" value="C:nucleoid"/>
    <property type="evidence" value="ECO:0007669"/>
    <property type="project" value="UniProtKB-SubCell"/>
</dbReference>
<dbReference type="eggNOG" id="COG2001">
    <property type="taxonomic scope" value="Bacteria"/>
</dbReference>
<accession>E8LKU6</accession>
<comment type="subcellular location">
    <subcellularLocation>
        <location evidence="7">Cytoplasm</location>
        <location evidence="7">Nucleoid</location>
    </subcellularLocation>
</comment>
<dbReference type="InterPro" id="IPR003444">
    <property type="entry name" value="MraZ"/>
</dbReference>
<comment type="similarity">
    <text evidence="7">Belongs to the MraZ family.</text>
</comment>
<dbReference type="GO" id="GO:0005737">
    <property type="term" value="C:cytoplasm"/>
    <property type="evidence" value="ECO:0007669"/>
    <property type="project" value="UniProtKB-UniRule"/>
</dbReference>
<dbReference type="InterPro" id="IPR035644">
    <property type="entry name" value="MraZ_C"/>
</dbReference>
<dbReference type="InterPro" id="IPR020603">
    <property type="entry name" value="MraZ_dom"/>
</dbReference>
<evidence type="ECO:0000256" key="1">
    <source>
        <dbReference type="ARBA" id="ARBA00013860"/>
    </source>
</evidence>
<evidence type="ECO:0000256" key="5">
    <source>
        <dbReference type="ARBA" id="ARBA00023125"/>
    </source>
</evidence>
<keyword evidence="2 7" id="KW-0963">Cytoplasm</keyword>
<evidence type="ECO:0000256" key="4">
    <source>
        <dbReference type="ARBA" id="ARBA00023015"/>
    </source>
</evidence>
<dbReference type="SUPFAM" id="SSF89447">
    <property type="entry name" value="AbrB/MazE/MraZ-like"/>
    <property type="match status" value="1"/>
</dbReference>
<keyword evidence="6 7" id="KW-0804">Transcription</keyword>
<dbReference type="CDD" id="cd16321">
    <property type="entry name" value="MraZ_C"/>
    <property type="match status" value="1"/>
</dbReference>
<dbReference type="CDD" id="cd16320">
    <property type="entry name" value="MraZ_N"/>
    <property type="match status" value="1"/>
</dbReference>
<feature type="domain" description="SpoVT-AbrB" evidence="8">
    <location>
        <begin position="10"/>
        <end position="57"/>
    </location>
</feature>
<dbReference type="GO" id="GO:0000976">
    <property type="term" value="F:transcription cis-regulatory region binding"/>
    <property type="evidence" value="ECO:0007669"/>
    <property type="project" value="TreeGrafter"/>
</dbReference>
<organism evidence="9 10">
    <name type="scientific">Succinatimonas hippei (strain DSM 22608 / JCM 16073 / KCTC 15190 / YIT 12066)</name>
    <dbReference type="NCBI Taxonomy" id="762983"/>
    <lineage>
        <taxon>Bacteria</taxon>
        <taxon>Pseudomonadati</taxon>
        <taxon>Pseudomonadota</taxon>
        <taxon>Gammaproteobacteria</taxon>
        <taxon>Aeromonadales</taxon>
        <taxon>Succinivibrionaceae</taxon>
        <taxon>Succinatimonas</taxon>
    </lineage>
</organism>
<dbReference type="InterPro" id="IPR035642">
    <property type="entry name" value="MraZ_N"/>
</dbReference>
<dbReference type="HOGENOM" id="CLU_107907_2_0_6"/>
<dbReference type="GO" id="GO:2000143">
    <property type="term" value="P:negative regulation of DNA-templated transcription initiation"/>
    <property type="evidence" value="ECO:0007669"/>
    <property type="project" value="TreeGrafter"/>
</dbReference>
<dbReference type="PROSITE" id="PS51740">
    <property type="entry name" value="SPOVT_ABRB"/>
    <property type="match status" value="2"/>
</dbReference>
<evidence type="ECO:0000256" key="7">
    <source>
        <dbReference type="HAMAP-Rule" id="MF_01008"/>
    </source>
</evidence>
<evidence type="ECO:0000256" key="3">
    <source>
        <dbReference type="ARBA" id="ARBA00022737"/>
    </source>
</evidence>
<dbReference type="HAMAP" id="MF_01008">
    <property type="entry name" value="MraZ"/>
    <property type="match status" value="1"/>
</dbReference>
<dbReference type="Gene3D" id="3.40.1550.20">
    <property type="entry name" value="Transcriptional regulator MraZ domain"/>
    <property type="match status" value="1"/>
</dbReference>
<dbReference type="AlphaFoldDB" id="E8LKU6"/>
<dbReference type="STRING" id="762983.HMPREF9444_01346"/>
<keyword evidence="5 7" id="KW-0238">DNA-binding</keyword>
<evidence type="ECO:0000256" key="6">
    <source>
        <dbReference type="ARBA" id="ARBA00023163"/>
    </source>
</evidence>
<dbReference type="GO" id="GO:0003700">
    <property type="term" value="F:DNA-binding transcription factor activity"/>
    <property type="evidence" value="ECO:0007669"/>
    <property type="project" value="UniProtKB-UniRule"/>
</dbReference>
<protein>
    <recommendedName>
        <fullName evidence="1 7">Transcriptional regulator MraZ</fullName>
    </recommendedName>
</protein>